<proteinExistence type="predicted"/>
<dbReference type="EMBL" id="JAWRCO010000002">
    <property type="protein sequence ID" value="MDW6004717.1"/>
    <property type="molecule type" value="Genomic_DNA"/>
</dbReference>
<evidence type="ECO:0000313" key="4">
    <source>
        <dbReference type="EMBL" id="SMS01008.1"/>
    </source>
</evidence>
<reference evidence="4 5" key="1">
    <citation type="submission" date="2017-05" db="EMBL/GenBank/DDBJ databases">
        <authorList>
            <person name="Song R."/>
            <person name="Chenine A.L."/>
            <person name="Ruprecht R.M."/>
        </authorList>
    </citation>
    <scope>NUCLEOTIDE SEQUENCE [LARGE SCALE GENOMIC DNA]</scope>
    <source>
        <strain evidence="4 5">CECT 7927</strain>
    </source>
</reference>
<accession>A0A1Y6ITP9</accession>
<dbReference type="Proteomes" id="UP001283366">
    <property type="component" value="Unassembled WGS sequence"/>
</dbReference>
<evidence type="ECO:0000313" key="6">
    <source>
        <dbReference type="Proteomes" id="UP001283366"/>
    </source>
</evidence>
<feature type="domain" description="Phage tail assembly chaperone-like" evidence="2">
    <location>
        <begin position="39"/>
        <end position="97"/>
    </location>
</feature>
<protein>
    <submittedName>
        <fullName evidence="3">Tail fiber assembly protein</fullName>
    </submittedName>
</protein>
<feature type="region of interest" description="Disordered" evidence="1">
    <location>
        <begin position="84"/>
        <end position="104"/>
    </location>
</feature>
<organism evidence="4 5">
    <name type="scientific">Vibrio mangrovi</name>
    <dbReference type="NCBI Taxonomy" id="474394"/>
    <lineage>
        <taxon>Bacteria</taxon>
        <taxon>Pseudomonadati</taxon>
        <taxon>Pseudomonadota</taxon>
        <taxon>Gammaproteobacteria</taxon>
        <taxon>Vibrionales</taxon>
        <taxon>Vibrionaceae</taxon>
        <taxon>Vibrio</taxon>
    </lineage>
</organism>
<dbReference type="Pfam" id="PF16778">
    <property type="entry name" value="Phage_tail_APC"/>
    <property type="match status" value="1"/>
</dbReference>
<dbReference type="EMBL" id="FXXI01000003">
    <property type="protein sequence ID" value="SMS01008.1"/>
    <property type="molecule type" value="Genomic_DNA"/>
</dbReference>
<evidence type="ECO:0000313" key="5">
    <source>
        <dbReference type="Proteomes" id="UP000196125"/>
    </source>
</evidence>
<reference evidence="3 6" key="2">
    <citation type="submission" date="2023-11" db="EMBL/GenBank/DDBJ databases">
        <title>Plant-associative lifestyle of Vibrio porteresiae and its evolutionary dynamics.</title>
        <authorList>
            <person name="Rameshkumar N."/>
            <person name="Kirti K."/>
        </authorList>
    </citation>
    <scope>NUCLEOTIDE SEQUENCE [LARGE SCALE GENOMIC DNA]</scope>
    <source>
        <strain evidence="3 6">MSSRF38</strain>
    </source>
</reference>
<dbReference type="Gene3D" id="6.10.140.1310">
    <property type="match status" value="1"/>
</dbReference>
<dbReference type="Proteomes" id="UP000196125">
    <property type="component" value="Unassembled WGS sequence"/>
</dbReference>
<evidence type="ECO:0000259" key="2">
    <source>
        <dbReference type="Pfam" id="PF16778"/>
    </source>
</evidence>
<sequence>MAQVMIGGRLYVNPSAEQLLADGISLERVNEISKGFKWDEVRLHRDQLISNTDWTQIPDAPLSESQQTAFAAYRQALRDIPQNYTDPDTVVWPQKPEDEVPAQA</sequence>
<evidence type="ECO:0000256" key="1">
    <source>
        <dbReference type="SAM" id="MobiDB-lite"/>
    </source>
</evidence>
<keyword evidence="6" id="KW-1185">Reference proteome</keyword>
<gene>
    <name evidence="3" type="ORF">SBX37_17815</name>
    <name evidence="4" type="ORF">VIM7927_02285</name>
</gene>
<dbReference type="AlphaFoldDB" id="A0A1Y6ITP9"/>
<evidence type="ECO:0000313" key="3">
    <source>
        <dbReference type="EMBL" id="MDW6004717.1"/>
    </source>
</evidence>
<dbReference type="RefSeq" id="WP_234993578.1">
    <property type="nucleotide sequence ID" value="NZ_AP024884.1"/>
</dbReference>
<dbReference type="InterPro" id="IPR031893">
    <property type="entry name" value="Phage_tail_APC"/>
</dbReference>
<name>A0A1Y6ITP9_9VIBR</name>